<name>A0A0W0Y9M2_9GAMM</name>
<evidence type="ECO:0000256" key="2">
    <source>
        <dbReference type="SAM" id="Phobius"/>
    </source>
</evidence>
<sequence>MEQQQNNFELHDLEAGRPQQENEQPGPDNVHPCRVKVSKSKYCGFFRTIQSVLVPQISAEISILEGDLDTAESELKLAKANYKRRYLYISGLVAATVGVLQLSKQQWAANDVNTSMAIDFTSAVVTIIGTAATSFVKSWDDTADDHLAEIAESRRTLAAYQSR</sequence>
<feature type="region of interest" description="Disordered" evidence="1">
    <location>
        <begin position="1"/>
        <end position="31"/>
    </location>
</feature>
<feature type="transmembrane region" description="Helical" evidence="2">
    <location>
        <begin position="115"/>
        <end position="136"/>
    </location>
</feature>
<evidence type="ECO:0000256" key="1">
    <source>
        <dbReference type="SAM" id="MobiDB-lite"/>
    </source>
</evidence>
<organism evidence="3 4">
    <name type="scientific">Legionella santicrucis</name>
    <dbReference type="NCBI Taxonomy" id="45074"/>
    <lineage>
        <taxon>Bacteria</taxon>
        <taxon>Pseudomonadati</taxon>
        <taxon>Pseudomonadota</taxon>
        <taxon>Gammaproteobacteria</taxon>
        <taxon>Legionellales</taxon>
        <taxon>Legionellaceae</taxon>
        <taxon>Legionella</taxon>
    </lineage>
</organism>
<feature type="transmembrane region" description="Helical" evidence="2">
    <location>
        <begin position="86"/>
        <end position="103"/>
    </location>
</feature>
<keyword evidence="2" id="KW-1133">Transmembrane helix</keyword>
<dbReference type="Proteomes" id="UP000054703">
    <property type="component" value="Unassembled WGS sequence"/>
</dbReference>
<evidence type="ECO:0000313" key="3">
    <source>
        <dbReference type="EMBL" id="KTD53659.1"/>
    </source>
</evidence>
<keyword evidence="4" id="KW-1185">Reference proteome</keyword>
<keyword evidence="2" id="KW-0812">Transmembrane</keyword>
<proteinExistence type="predicted"/>
<dbReference type="AlphaFoldDB" id="A0A0W0Y9M2"/>
<gene>
    <name evidence="3" type="ORF">Lsan_4069</name>
</gene>
<comment type="caution">
    <text evidence="3">The sequence shown here is derived from an EMBL/GenBank/DDBJ whole genome shotgun (WGS) entry which is preliminary data.</text>
</comment>
<dbReference type="RefSeq" id="WP_058515939.1">
    <property type="nucleotide sequence ID" value="NZ_CAAAIH010000012.1"/>
</dbReference>
<reference evidence="3 4" key="1">
    <citation type="submission" date="2015-11" db="EMBL/GenBank/DDBJ databases">
        <title>Genomic analysis of 38 Legionella species identifies large and diverse effector repertoires.</title>
        <authorList>
            <person name="Burstein D."/>
            <person name="Amaro F."/>
            <person name="Zusman T."/>
            <person name="Lifshitz Z."/>
            <person name="Cohen O."/>
            <person name="Gilbert J.A."/>
            <person name="Pupko T."/>
            <person name="Shuman H.A."/>
            <person name="Segal G."/>
        </authorList>
    </citation>
    <scope>NUCLEOTIDE SEQUENCE [LARGE SCALE GENOMIC DNA]</scope>
    <source>
        <strain evidence="3 4">SC-63-C7</strain>
    </source>
</reference>
<evidence type="ECO:0000313" key="4">
    <source>
        <dbReference type="Proteomes" id="UP000054703"/>
    </source>
</evidence>
<keyword evidence="2" id="KW-0472">Membrane</keyword>
<accession>A0A0W0Y9M2</accession>
<protein>
    <submittedName>
        <fullName evidence="3">Uncharacterized protein</fullName>
    </submittedName>
</protein>
<dbReference type="EMBL" id="LNYU01000091">
    <property type="protein sequence ID" value="KTD53659.1"/>
    <property type="molecule type" value="Genomic_DNA"/>
</dbReference>
<dbReference type="PATRIC" id="fig|45074.5.peg.4370"/>